<protein>
    <submittedName>
        <fullName evidence="1">Uncharacterized protein</fullName>
    </submittedName>
</protein>
<dbReference type="Pfam" id="PF14223">
    <property type="entry name" value="Retrotran_gag_2"/>
    <property type="match status" value="1"/>
</dbReference>
<accession>A0ABQ9GLI6</accession>
<proteinExistence type="predicted"/>
<sequence>MLLMHQKLWTYATGEAYGVEKKPDPGKEMKALSLIWLHGELLRYLYVRSAKTAKDAWSELSKVFEDKGLERHIGLIDNLLD</sequence>
<name>A0ABQ9GLI6_9NEOP</name>
<comment type="caution">
    <text evidence="1">The sequence shown here is derived from an EMBL/GenBank/DDBJ whole genome shotgun (WGS) entry which is preliminary data.</text>
</comment>
<reference evidence="1 2" key="1">
    <citation type="submission" date="2023-02" db="EMBL/GenBank/DDBJ databases">
        <title>LHISI_Scaffold_Assembly.</title>
        <authorList>
            <person name="Stuart O.P."/>
            <person name="Cleave R."/>
            <person name="Magrath M.J.L."/>
            <person name="Mikheyev A.S."/>
        </authorList>
    </citation>
    <scope>NUCLEOTIDE SEQUENCE [LARGE SCALE GENOMIC DNA]</scope>
    <source>
        <strain evidence="1">Daus_M_001</strain>
        <tissue evidence="1">Leg muscle</tissue>
    </source>
</reference>
<dbReference type="Proteomes" id="UP001159363">
    <property type="component" value="Chromosome 10"/>
</dbReference>
<dbReference type="EMBL" id="JARBHB010000011">
    <property type="protein sequence ID" value="KAJ8872891.1"/>
    <property type="molecule type" value="Genomic_DNA"/>
</dbReference>
<gene>
    <name evidence="1" type="ORF">PR048_026507</name>
</gene>
<keyword evidence="2" id="KW-1185">Reference proteome</keyword>
<organism evidence="1 2">
    <name type="scientific">Dryococelus australis</name>
    <dbReference type="NCBI Taxonomy" id="614101"/>
    <lineage>
        <taxon>Eukaryota</taxon>
        <taxon>Metazoa</taxon>
        <taxon>Ecdysozoa</taxon>
        <taxon>Arthropoda</taxon>
        <taxon>Hexapoda</taxon>
        <taxon>Insecta</taxon>
        <taxon>Pterygota</taxon>
        <taxon>Neoptera</taxon>
        <taxon>Polyneoptera</taxon>
        <taxon>Phasmatodea</taxon>
        <taxon>Verophasmatodea</taxon>
        <taxon>Anareolatae</taxon>
        <taxon>Phasmatidae</taxon>
        <taxon>Eurycanthinae</taxon>
        <taxon>Dryococelus</taxon>
    </lineage>
</organism>
<evidence type="ECO:0000313" key="1">
    <source>
        <dbReference type="EMBL" id="KAJ8872891.1"/>
    </source>
</evidence>
<evidence type="ECO:0000313" key="2">
    <source>
        <dbReference type="Proteomes" id="UP001159363"/>
    </source>
</evidence>